<name>A0ABV5JG99_9RHOB</name>
<reference evidence="20 21" key="1">
    <citation type="submission" date="2024-09" db="EMBL/GenBank/DDBJ databases">
        <authorList>
            <person name="Sun Q."/>
            <person name="Mori K."/>
        </authorList>
    </citation>
    <scope>NUCLEOTIDE SEQUENCE [LARGE SCALE GENOMIC DNA]</scope>
    <source>
        <strain evidence="20 21">CECT 8726</strain>
    </source>
</reference>
<evidence type="ECO:0000256" key="3">
    <source>
        <dbReference type="ARBA" id="ARBA00005119"/>
    </source>
</evidence>
<feature type="transmembrane region" description="Helical" evidence="19">
    <location>
        <begin position="168"/>
        <end position="187"/>
    </location>
</feature>
<dbReference type="EC" id="2.7.7.41" evidence="6 18"/>
<evidence type="ECO:0000256" key="18">
    <source>
        <dbReference type="RuleBase" id="RU003938"/>
    </source>
</evidence>
<keyword evidence="10 18" id="KW-0808">Transferase</keyword>
<dbReference type="Pfam" id="PF01148">
    <property type="entry name" value="CTP_transf_1"/>
    <property type="match status" value="1"/>
</dbReference>
<keyword evidence="9" id="KW-0444">Lipid biosynthesis</keyword>
<dbReference type="Proteomes" id="UP001589683">
    <property type="component" value="Unassembled WGS sequence"/>
</dbReference>
<evidence type="ECO:0000256" key="1">
    <source>
        <dbReference type="ARBA" id="ARBA00001698"/>
    </source>
</evidence>
<evidence type="ECO:0000313" key="20">
    <source>
        <dbReference type="EMBL" id="MFB9232500.1"/>
    </source>
</evidence>
<evidence type="ECO:0000256" key="17">
    <source>
        <dbReference type="ARBA" id="ARBA00023264"/>
    </source>
</evidence>
<dbReference type="PANTHER" id="PTHR46382">
    <property type="entry name" value="PHOSPHATIDATE CYTIDYLYLTRANSFERASE"/>
    <property type="match status" value="1"/>
</dbReference>
<keyword evidence="11 18" id="KW-0812">Transmembrane</keyword>
<evidence type="ECO:0000256" key="2">
    <source>
        <dbReference type="ARBA" id="ARBA00004651"/>
    </source>
</evidence>
<feature type="transmembrane region" description="Helical" evidence="19">
    <location>
        <begin position="79"/>
        <end position="97"/>
    </location>
</feature>
<evidence type="ECO:0000256" key="6">
    <source>
        <dbReference type="ARBA" id="ARBA00012487"/>
    </source>
</evidence>
<comment type="subcellular location">
    <subcellularLocation>
        <location evidence="2">Cell membrane</location>
        <topology evidence="2">Multi-pass membrane protein</topology>
    </subcellularLocation>
</comment>
<dbReference type="GO" id="GO:0016779">
    <property type="term" value="F:nucleotidyltransferase activity"/>
    <property type="evidence" value="ECO:0007669"/>
    <property type="project" value="UniProtKB-KW"/>
</dbReference>
<gene>
    <name evidence="20" type="ORF">ACFFUT_11965</name>
</gene>
<keyword evidence="8" id="KW-1003">Cell membrane</keyword>
<comment type="catalytic activity">
    <reaction evidence="1 18">
        <text>a 1,2-diacyl-sn-glycero-3-phosphate + CTP + H(+) = a CDP-1,2-diacyl-sn-glycerol + diphosphate</text>
        <dbReference type="Rhea" id="RHEA:16229"/>
        <dbReference type="ChEBI" id="CHEBI:15378"/>
        <dbReference type="ChEBI" id="CHEBI:33019"/>
        <dbReference type="ChEBI" id="CHEBI:37563"/>
        <dbReference type="ChEBI" id="CHEBI:58332"/>
        <dbReference type="ChEBI" id="CHEBI:58608"/>
        <dbReference type="EC" id="2.7.7.41"/>
    </reaction>
</comment>
<evidence type="ECO:0000313" key="21">
    <source>
        <dbReference type="Proteomes" id="UP001589683"/>
    </source>
</evidence>
<feature type="transmembrane region" description="Helical" evidence="19">
    <location>
        <begin position="12"/>
        <end position="45"/>
    </location>
</feature>
<feature type="transmembrane region" description="Helical" evidence="19">
    <location>
        <begin position="104"/>
        <end position="121"/>
    </location>
</feature>
<proteinExistence type="inferred from homology"/>
<keyword evidence="16" id="KW-0594">Phospholipid biosynthesis</keyword>
<dbReference type="InterPro" id="IPR000374">
    <property type="entry name" value="PC_trans"/>
</dbReference>
<evidence type="ECO:0000256" key="9">
    <source>
        <dbReference type="ARBA" id="ARBA00022516"/>
    </source>
</evidence>
<comment type="pathway">
    <text evidence="3 18">Phospholipid metabolism; CDP-diacylglycerol biosynthesis; CDP-diacylglycerol from sn-glycerol 3-phosphate: step 3/3.</text>
</comment>
<evidence type="ECO:0000256" key="13">
    <source>
        <dbReference type="ARBA" id="ARBA00022989"/>
    </source>
</evidence>
<dbReference type="PANTHER" id="PTHR46382:SF1">
    <property type="entry name" value="PHOSPHATIDATE CYTIDYLYLTRANSFERASE"/>
    <property type="match status" value="1"/>
</dbReference>
<dbReference type="PROSITE" id="PS01315">
    <property type="entry name" value="CDS"/>
    <property type="match status" value="1"/>
</dbReference>
<keyword evidence="17" id="KW-1208">Phospholipid metabolism</keyword>
<keyword evidence="13 19" id="KW-1133">Transmembrane helix</keyword>
<evidence type="ECO:0000256" key="19">
    <source>
        <dbReference type="SAM" id="Phobius"/>
    </source>
</evidence>
<keyword evidence="15 19" id="KW-0472">Membrane</keyword>
<evidence type="ECO:0000256" key="15">
    <source>
        <dbReference type="ARBA" id="ARBA00023136"/>
    </source>
</evidence>
<dbReference type="EMBL" id="JBHMEA010000039">
    <property type="protein sequence ID" value="MFB9232500.1"/>
    <property type="molecule type" value="Genomic_DNA"/>
</dbReference>
<sequence length="261" mass="27832">MSGKWSDLAPRVASGVVMAVVGLSAVWAGGWWFIALIAVACGLMLWELARMIAPNAGAALFQTGMLGFVSTVLAAMAPVFYALPVLLAACLVGVSLLKKDNVRFVIYCASILFAGYGFIALREDLGAIWMLWLVLLVVATDVAGYFAGRIIGGPKFWPRYSPKKTWSGAVAGWVAAALVSAVFVFYTNMWSGIIIMSILLSFSSQIGDIAQSALKRRTGVKDSSAIIPGHGGVFDRFDGMIGASLCLIVLRLFIELTPAIQ</sequence>
<feature type="transmembrane region" description="Helical" evidence="19">
    <location>
        <begin position="127"/>
        <end position="147"/>
    </location>
</feature>
<comment type="similarity">
    <text evidence="5 18">Belongs to the CDS family.</text>
</comment>
<evidence type="ECO:0000256" key="8">
    <source>
        <dbReference type="ARBA" id="ARBA00022475"/>
    </source>
</evidence>
<evidence type="ECO:0000256" key="4">
    <source>
        <dbReference type="ARBA" id="ARBA00005189"/>
    </source>
</evidence>
<evidence type="ECO:0000256" key="16">
    <source>
        <dbReference type="ARBA" id="ARBA00023209"/>
    </source>
</evidence>
<dbReference type="RefSeq" id="WP_213887868.1">
    <property type="nucleotide sequence ID" value="NZ_JAGFNU010000002.1"/>
</dbReference>
<keyword evidence="12 18" id="KW-0548">Nucleotidyltransferase</keyword>
<evidence type="ECO:0000256" key="5">
    <source>
        <dbReference type="ARBA" id="ARBA00010185"/>
    </source>
</evidence>
<evidence type="ECO:0000256" key="11">
    <source>
        <dbReference type="ARBA" id="ARBA00022692"/>
    </source>
</evidence>
<evidence type="ECO:0000256" key="12">
    <source>
        <dbReference type="ARBA" id="ARBA00022695"/>
    </source>
</evidence>
<evidence type="ECO:0000256" key="7">
    <source>
        <dbReference type="ARBA" id="ARBA00019373"/>
    </source>
</evidence>
<accession>A0ABV5JG99</accession>
<organism evidence="20 21">
    <name type="scientific">Pseudohalocynthiibacter aestuariivivens</name>
    <dbReference type="NCBI Taxonomy" id="1591409"/>
    <lineage>
        <taxon>Bacteria</taxon>
        <taxon>Pseudomonadati</taxon>
        <taxon>Pseudomonadota</taxon>
        <taxon>Alphaproteobacteria</taxon>
        <taxon>Rhodobacterales</taxon>
        <taxon>Paracoccaceae</taxon>
        <taxon>Pseudohalocynthiibacter</taxon>
    </lineage>
</organism>
<evidence type="ECO:0000256" key="10">
    <source>
        <dbReference type="ARBA" id="ARBA00022679"/>
    </source>
</evidence>
<comment type="caution">
    <text evidence="20">The sequence shown here is derived from an EMBL/GenBank/DDBJ whole genome shotgun (WGS) entry which is preliminary data.</text>
</comment>
<keyword evidence="14" id="KW-0443">Lipid metabolism</keyword>
<evidence type="ECO:0000256" key="14">
    <source>
        <dbReference type="ARBA" id="ARBA00023098"/>
    </source>
</evidence>
<protein>
    <recommendedName>
        <fullName evidence="7 18">Phosphatidate cytidylyltransferase</fullName>
        <ecNumber evidence="6 18">2.7.7.41</ecNumber>
    </recommendedName>
</protein>
<comment type="pathway">
    <text evidence="4">Lipid metabolism.</text>
</comment>
<keyword evidence="21" id="KW-1185">Reference proteome</keyword>